<evidence type="ECO:0000313" key="2">
    <source>
        <dbReference type="EMBL" id="MFC5022150.1"/>
    </source>
</evidence>
<dbReference type="SMART" id="SM00530">
    <property type="entry name" value="HTH_XRE"/>
    <property type="match status" value="1"/>
</dbReference>
<dbReference type="CDD" id="cd00093">
    <property type="entry name" value="HTH_XRE"/>
    <property type="match status" value="1"/>
</dbReference>
<dbReference type="SUPFAM" id="SSF48452">
    <property type="entry name" value="TPR-like"/>
    <property type="match status" value="1"/>
</dbReference>
<dbReference type="Gene3D" id="1.10.260.40">
    <property type="entry name" value="lambda repressor-like DNA-binding domains"/>
    <property type="match status" value="1"/>
</dbReference>
<keyword evidence="3" id="KW-1185">Reference proteome</keyword>
<name>A0ABV9XDC9_9ACTN</name>
<feature type="domain" description="HTH cro/C1-type" evidence="1">
    <location>
        <begin position="12"/>
        <end position="57"/>
    </location>
</feature>
<dbReference type="RefSeq" id="WP_345692707.1">
    <property type="nucleotide sequence ID" value="NZ_BAABIT010000001.1"/>
</dbReference>
<evidence type="ECO:0000313" key="3">
    <source>
        <dbReference type="Proteomes" id="UP001595829"/>
    </source>
</evidence>
<dbReference type="PROSITE" id="PS50943">
    <property type="entry name" value="HTH_CROC1"/>
    <property type="match status" value="1"/>
</dbReference>
<protein>
    <submittedName>
        <fullName evidence="2">Helix-turn-helix domain-containing protein</fullName>
    </submittedName>
</protein>
<dbReference type="SUPFAM" id="SSF47413">
    <property type="entry name" value="lambda repressor-like DNA-binding domains"/>
    <property type="match status" value="1"/>
</dbReference>
<comment type="caution">
    <text evidence="2">The sequence shown here is derived from an EMBL/GenBank/DDBJ whole genome shotgun (WGS) entry which is preliminary data.</text>
</comment>
<accession>A0ABV9XDC9</accession>
<proteinExistence type="predicted"/>
<evidence type="ECO:0000259" key="1">
    <source>
        <dbReference type="PROSITE" id="PS50943"/>
    </source>
</evidence>
<sequence length="423" mass="44722">MLQRSRTFGEELRRRRIEAGLTIVELAARVHYSKGQLSKVETGSKRPSPQLARLCDAALGADGALEALLPERSPRGGARPEGVHAGPGDAPLDRRRLLGVGAASVLALGAAAPVPGRTDDGGTTLLDVSRALFGHYRRLGQSVPPAALLPALEEQIRLLQHLAGGTGRRTAQGLVALSARYAEFAGWMAQEAGDERGALRWTDQAVELAAASGDRHLASYALVRRGLITYYRGEASETVAFAEGARSGALPPRIRGLAAQRRAQGHALAGAYDPCMRALDEARELLARAAAEEDGAPLLGTTHVPDPAAMTAGWCLLDLGRPAEAAEVLDRECRRLPAEALRTQARYGVRRALAHALAGNPEEACDVADRLLTTTDLVGSATIAVDLRRLGRTLSRYAHRPAYRAVAPRLTGALAAAGTPYAG</sequence>
<organism evidence="2 3">
    <name type="scientific">Streptomyces coeruleoprunus</name>
    <dbReference type="NCBI Taxonomy" id="285563"/>
    <lineage>
        <taxon>Bacteria</taxon>
        <taxon>Bacillati</taxon>
        <taxon>Actinomycetota</taxon>
        <taxon>Actinomycetes</taxon>
        <taxon>Kitasatosporales</taxon>
        <taxon>Streptomycetaceae</taxon>
        <taxon>Streptomyces</taxon>
    </lineage>
</organism>
<dbReference type="EMBL" id="JBHSJD010000006">
    <property type="protein sequence ID" value="MFC5022150.1"/>
    <property type="molecule type" value="Genomic_DNA"/>
</dbReference>
<dbReference type="Pfam" id="PF13560">
    <property type="entry name" value="HTH_31"/>
    <property type="match status" value="1"/>
</dbReference>
<dbReference type="InterPro" id="IPR010982">
    <property type="entry name" value="Lambda_DNA-bd_dom_sf"/>
</dbReference>
<dbReference type="InterPro" id="IPR011990">
    <property type="entry name" value="TPR-like_helical_dom_sf"/>
</dbReference>
<reference evidence="3" key="1">
    <citation type="journal article" date="2019" name="Int. J. Syst. Evol. Microbiol.">
        <title>The Global Catalogue of Microorganisms (GCM) 10K type strain sequencing project: providing services to taxonomists for standard genome sequencing and annotation.</title>
        <authorList>
            <consortium name="The Broad Institute Genomics Platform"/>
            <consortium name="The Broad Institute Genome Sequencing Center for Infectious Disease"/>
            <person name="Wu L."/>
            <person name="Ma J."/>
        </authorList>
    </citation>
    <scope>NUCLEOTIDE SEQUENCE [LARGE SCALE GENOMIC DNA]</scope>
    <source>
        <strain evidence="3">CGMCC 4.1648</strain>
    </source>
</reference>
<dbReference type="Gene3D" id="1.25.40.10">
    <property type="entry name" value="Tetratricopeptide repeat domain"/>
    <property type="match status" value="1"/>
</dbReference>
<dbReference type="Proteomes" id="UP001595829">
    <property type="component" value="Unassembled WGS sequence"/>
</dbReference>
<gene>
    <name evidence="2" type="ORF">ACFPM3_08365</name>
</gene>
<dbReference type="InterPro" id="IPR001387">
    <property type="entry name" value="Cro/C1-type_HTH"/>
</dbReference>